<evidence type="ECO:0000256" key="5">
    <source>
        <dbReference type="SAM" id="Phobius"/>
    </source>
</evidence>
<feature type="transmembrane region" description="Helical" evidence="5">
    <location>
        <begin position="7"/>
        <end position="25"/>
    </location>
</feature>
<sequence length="504" mass="57818">MKKLIPYIPKVVSYFFILLFCYAAISKALDFENFQVQIGQSPLLSAYADYVSYAVIIIELLIVCILVFPNTQLIGLYSSTALMSAFTVYIFLILNYSDFVPCSCGGILEKMGWTEHLIFNIACVGFGIWAIYQLEKRNSKPMVKTLIILSVSNILSCLLIIFLFFSSEYIIKKDNNFTRRFLIHPVIEDKVLDLKVNSYYFAGIDNNTIYLGSLTAPLFLSEVNQDLSRINKRKINLSNKDHAFRNLQVQTLKNWIFVYDGTVPVIYRGDLKTLNAKMISHNDAYFTQFLAIDSSSFALRTQTTDDQKYSLALLNLDYPFPLTLKRDILQKQIDGVFDSDGYFVKDNNTGKLIYAYSYRNQLMVMNETMRLENRLKTIDTVSQAQIKVTALSDGRRKMSAPPLKINKGLATNRNIVFVHSTSMAKNESAKSWNDVSVVDMYFSDRQEYAGSFYIKNRKGEKLSKMIATDQFLFVIIGSELIRYRFTKPIKNLYRSGEAENLNKE</sequence>
<protein>
    <submittedName>
        <fullName evidence="8">Tellurium resistance protein TerC</fullName>
    </submittedName>
</protein>
<dbReference type="Proteomes" id="UP000603715">
    <property type="component" value="Unassembled WGS sequence"/>
</dbReference>
<proteinExistence type="predicted"/>
<dbReference type="Pfam" id="PF07291">
    <property type="entry name" value="MauE"/>
    <property type="match status" value="1"/>
</dbReference>
<accession>A0A9Q3US72</accession>
<evidence type="ECO:0000256" key="2">
    <source>
        <dbReference type="ARBA" id="ARBA00022692"/>
    </source>
</evidence>
<comment type="caution">
    <text evidence="8">The sequence shown here is derived from an EMBL/GenBank/DDBJ whole genome shotgun (WGS) entry which is preliminary data.</text>
</comment>
<evidence type="ECO:0000313" key="7">
    <source>
        <dbReference type="EMBL" id="MBD3906894.1"/>
    </source>
</evidence>
<feature type="transmembrane region" description="Helical" evidence="5">
    <location>
        <begin position="117"/>
        <end position="134"/>
    </location>
</feature>
<reference evidence="9" key="2">
    <citation type="submission" date="2023-07" db="EMBL/GenBank/DDBJ databases">
        <title>Description of novel Chryseobacterium sp. strain C-2.</title>
        <authorList>
            <person name="Saticioglu I.B."/>
        </authorList>
    </citation>
    <scope>NUCLEOTIDE SEQUENCE [LARGE SCALE GENOMIC DNA]</scope>
    <source>
        <strain evidence="9">C-2</strain>
    </source>
</reference>
<evidence type="ECO:0000259" key="6">
    <source>
        <dbReference type="Pfam" id="PF07291"/>
    </source>
</evidence>
<evidence type="ECO:0000313" key="8">
    <source>
        <dbReference type="EMBL" id="MCC9033048.1"/>
    </source>
</evidence>
<name>A0A9Q3US72_9FLAO</name>
<keyword evidence="4 5" id="KW-0472">Membrane</keyword>
<evidence type="ECO:0000256" key="1">
    <source>
        <dbReference type="ARBA" id="ARBA00004141"/>
    </source>
</evidence>
<comment type="subcellular location">
    <subcellularLocation>
        <location evidence="1">Membrane</location>
        <topology evidence="1">Multi-pass membrane protein</topology>
    </subcellularLocation>
</comment>
<dbReference type="EMBL" id="JAJJML010000001">
    <property type="protein sequence ID" value="MCC9033048.1"/>
    <property type="molecule type" value="Genomic_DNA"/>
</dbReference>
<keyword evidence="2 5" id="KW-0812">Transmembrane</keyword>
<dbReference type="GO" id="GO:0016020">
    <property type="term" value="C:membrane"/>
    <property type="evidence" value="ECO:0007669"/>
    <property type="project" value="UniProtKB-SubCell"/>
</dbReference>
<dbReference type="Proteomes" id="UP001107960">
    <property type="component" value="Unassembled WGS sequence"/>
</dbReference>
<feature type="domain" description="Methylamine utilisation protein MauE" evidence="6">
    <location>
        <begin position="7"/>
        <end position="132"/>
    </location>
</feature>
<evidence type="ECO:0000256" key="4">
    <source>
        <dbReference type="ARBA" id="ARBA00023136"/>
    </source>
</evidence>
<reference evidence="8" key="1">
    <citation type="submission" date="2021-11" db="EMBL/GenBank/DDBJ databases">
        <title>Description of novel Chryseobacterium species.</title>
        <authorList>
            <person name="Saticioglu I.B."/>
            <person name="Ay H."/>
            <person name="Altun S."/>
            <person name="Duman M."/>
        </authorList>
    </citation>
    <scope>NUCLEOTIDE SEQUENCE</scope>
    <source>
        <strain evidence="8">C-39</strain>
    </source>
</reference>
<keyword evidence="3 5" id="KW-1133">Transmembrane helix</keyword>
<dbReference type="RefSeq" id="WP_191181266.1">
    <property type="nucleotide sequence ID" value="NZ_JACXXP010000044.1"/>
</dbReference>
<reference evidence="7" key="3">
    <citation type="submission" date="2024-05" db="EMBL/GenBank/DDBJ databases">
        <title>Description of novel Chryseobacterium sp. strain C-2.</title>
        <authorList>
            <person name="Saticioglu I.B."/>
        </authorList>
    </citation>
    <scope>NUCLEOTIDE SEQUENCE</scope>
    <source>
        <strain evidence="7">C-2</strain>
    </source>
</reference>
<dbReference type="InterPro" id="IPR009908">
    <property type="entry name" value="Methylamine_util_MauE"/>
</dbReference>
<dbReference type="EMBL" id="JACXXP010000044">
    <property type="protein sequence ID" value="MBD3906894.1"/>
    <property type="molecule type" value="Genomic_DNA"/>
</dbReference>
<evidence type="ECO:0000313" key="9">
    <source>
        <dbReference type="Proteomes" id="UP000603715"/>
    </source>
</evidence>
<keyword evidence="9" id="KW-1185">Reference proteome</keyword>
<organism evidence="8 10">
    <name type="scientific">Chryseobacterium muglaense</name>
    <dbReference type="NCBI Taxonomy" id="2893752"/>
    <lineage>
        <taxon>Bacteria</taxon>
        <taxon>Pseudomonadati</taxon>
        <taxon>Bacteroidota</taxon>
        <taxon>Flavobacteriia</taxon>
        <taxon>Flavobacteriales</taxon>
        <taxon>Weeksellaceae</taxon>
        <taxon>Chryseobacterium group</taxon>
        <taxon>Chryseobacterium</taxon>
    </lineage>
</organism>
<dbReference type="AlphaFoldDB" id="A0A9Q3US72"/>
<feature type="transmembrane region" description="Helical" evidence="5">
    <location>
        <begin position="146"/>
        <end position="165"/>
    </location>
</feature>
<evidence type="ECO:0000313" key="10">
    <source>
        <dbReference type="Proteomes" id="UP001107960"/>
    </source>
</evidence>
<evidence type="ECO:0000256" key="3">
    <source>
        <dbReference type="ARBA" id="ARBA00022989"/>
    </source>
</evidence>
<dbReference type="GO" id="GO:0030416">
    <property type="term" value="P:methylamine metabolic process"/>
    <property type="evidence" value="ECO:0007669"/>
    <property type="project" value="InterPro"/>
</dbReference>
<gene>
    <name evidence="7" type="ORF">IEW27_20110</name>
    <name evidence="8" type="ORF">LNP80_02095</name>
</gene>
<feature type="transmembrane region" description="Helical" evidence="5">
    <location>
        <begin position="75"/>
        <end position="97"/>
    </location>
</feature>
<feature type="transmembrane region" description="Helical" evidence="5">
    <location>
        <begin position="50"/>
        <end position="68"/>
    </location>
</feature>